<dbReference type="InterPro" id="IPR006665">
    <property type="entry name" value="OmpA-like"/>
</dbReference>
<dbReference type="SUPFAM" id="SSF103088">
    <property type="entry name" value="OmpA-like"/>
    <property type="match status" value="2"/>
</dbReference>
<keyword evidence="2" id="KW-0732">Signal</keyword>
<feature type="chain" id="PRO_5016289813" evidence="2">
    <location>
        <begin position="19"/>
        <end position="252"/>
    </location>
</feature>
<dbReference type="Gene3D" id="3.30.1330.60">
    <property type="entry name" value="OmpA-like domain"/>
    <property type="match status" value="2"/>
</dbReference>
<dbReference type="PANTHER" id="PTHR30329:SF21">
    <property type="entry name" value="LIPOPROTEIN YIAD-RELATED"/>
    <property type="match status" value="1"/>
</dbReference>
<dbReference type="AlphaFoldDB" id="A0A328WMQ7"/>
<sequence>MKKLAHLVLVSFFIPLFAQEKVDVFFDFNKANPNSKSIQILNDWIKQNPTAEVYKMGGYCDTVDSKIYNLKLAERRMHTIEAILKLNKIKVIDRVERIPFGEDFNFSLSQDENRRVSIFYQKPTPTNSFSEKVKIAKVGELLNLKGLNFYNMSDVVLPNSRPIMDELLQIMNNNPTLIIEIQGHICCNPGEVDDISLKRAKTVYNFLLSNGISADRITYKGFASSRPIYPLPEKNEEERVANRRVEILIIEK</sequence>
<dbReference type="GO" id="GO:0016020">
    <property type="term" value="C:membrane"/>
    <property type="evidence" value="ECO:0007669"/>
    <property type="project" value="UniProtKB-UniRule"/>
</dbReference>
<reference evidence="4 5" key="1">
    <citation type="submission" date="2018-06" db="EMBL/GenBank/DDBJ databases">
        <title>Genomic Encyclopedia of Type Strains, Phase III (KMG-III): the genomes of soil and plant-associated and newly described type strains.</title>
        <authorList>
            <person name="Whitman W."/>
        </authorList>
    </citation>
    <scope>NUCLEOTIDE SEQUENCE [LARGE SCALE GENOMIC DNA]</scope>
    <source>
        <strain evidence="4 5">CGMCC 1.12504</strain>
    </source>
</reference>
<evidence type="ECO:0000256" key="2">
    <source>
        <dbReference type="SAM" id="SignalP"/>
    </source>
</evidence>
<gene>
    <name evidence="4" type="ORF">B0I10_11752</name>
</gene>
<evidence type="ECO:0000259" key="3">
    <source>
        <dbReference type="PROSITE" id="PS51123"/>
    </source>
</evidence>
<evidence type="ECO:0000313" key="4">
    <source>
        <dbReference type="EMBL" id="RAR46555.1"/>
    </source>
</evidence>
<organism evidence="4 5">
    <name type="scientific">Flavobacterium lacus</name>
    <dbReference type="NCBI Taxonomy" id="1353778"/>
    <lineage>
        <taxon>Bacteria</taxon>
        <taxon>Pseudomonadati</taxon>
        <taxon>Bacteroidota</taxon>
        <taxon>Flavobacteriia</taxon>
        <taxon>Flavobacteriales</taxon>
        <taxon>Flavobacteriaceae</taxon>
        <taxon>Flavobacterium</taxon>
    </lineage>
</organism>
<dbReference type="InterPro" id="IPR036737">
    <property type="entry name" value="OmpA-like_sf"/>
</dbReference>
<keyword evidence="5" id="KW-1185">Reference proteome</keyword>
<proteinExistence type="predicted"/>
<comment type="caution">
    <text evidence="4">The sequence shown here is derived from an EMBL/GenBank/DDBJ whole genome shotgun (WGS) entry which is preliminary data.</text>
</comment>
<accession>A0A328WMQ7</accession>
<dbReference type="OrthoDB" id="9782229at2"/>
<keyword evidence="1" id="KW-0472">Membrane</keyword>
<dbReference type="PROSITE" id="PS51123">
    <property type="entry name" value="OMPA_2"/>
    <property type="match status" value="1"/>
</dbReference>
<evidence type="ECO:0000313" key="5">
    <source>
        <dbReference type="Proteomes" id="UP000249518"/>
    </source>
</evidence>
<feature type="domain" description="OmpA-like" evidence="3">
    <location>
        <begin position="138"/>
        <end position="252"/>
    </location>
</feature>
<dbReference type="CDD" id="cd07185">
    <property type="entry name" value="OmpA_C-like"/>
    <property type="match status" value="1"/>
</dbReference>
<evidence type="ECO:0000256" key="1">
    <source>
        <dbReference type="PROSITE-ProRule" id="PRU00473"/>
    </source>
</evidence>
<protein>
    <submittedName>
        <fullName evidence="4">OmpA family protein</fullName>
    </submittedName>
</protein>
<dbReference type="Proteomes" id="UP000249518">
    <property type="component" value="Unassembled WGS sequence"/>
</dbReference>
<dbReference type="PANTHER" id="PTHR30329">
    <property type="entry name" value="STATOR ELEMENT OF FLAGELLAR MOTOR COMPLEX"/>
    <property type="match status" value="1"/>
</dbReference>
<dbReference type="RefSeq" id="WP_112087230.1">
    <property type="nucleotide sequence ID" value="NZ_QLSV01000017.1"/>
</dbReference>
<dbReference type="Pfam" id="PF00691">
    <property type="entry name" value="OmpA"/>
    <property type="match status" value="1"/>
</dbReference>
<feature type="signal peptide" evidence="2">
    <location>
        <begin position="1"/>
        <end position="18"/>
    </location>
</feature>
<name>A0A328WMQ7_9FLAO</name>
<dbReference type="InterPro" id="IPR050330">
    <property type="entry name" value="Bact_OuterMem_StrucFunc"/>
</dbReference>
<dbReference type="EMBL" id="QLSV01000017">
    <property type="protein sequence ID" value="RAR46555.1"/>
    <property type="molecule type" value="Genomic_DNA"/>
</dbReference>